<reference evidence="9 10" key="1">
    <citation type="submission" date="2011-10" db="EMBL/GenBank/DDBJ databases">
        <authorList>
            <person name="Genoscope - CEA"/>
        </authorList>
    </citation>
    <scope>NUCLEOTIDE SEQUENCE [LARGE SCALE GENOMIC DNA]</scope>
    <source>
        <strain evidence="9 10">RCC 1105</strain>
    </source>
</reference>
<dbReference type="PANTHER" id="PTHR13605">
    <property type="entry name" value="ER MEMBRANE PROTEIN COMPLEX SUBUNIT 7"/>
    <property type="match status" value="1"/>
</dbReference>
<dbReference type="GeneID" id="19017550"/>
<gene>
    <name evidence="9" type="ORF">Bathy02g04370</name>
</gene>
<dbReference type="RefSeq" id="XP_007514841.1">
    <property type="nucleotide sequence ID" value="XM_007514779.1"/>
</dbReference>
<keyword evidence="5 7" id="KW-0472">Membrane</keyword>
<evidence type="ECO:0000313" key="10">
    <source>
        <dbReference type="Proteomes" id="UP000198341"/>
    </source>
</evidence>
<dbReference type="InterPro" id="IPR039163">
    <property type="entry name" value="EMC7"/>
</dbReference>
<feature type="domain" description="ER membrane protein complex subunit 7 beta-sandwich" evidence="8">
    <location>
        <begin position="93"/>
        <end position="223"/>
    </location>
</feature>
<sequence>MSRASLSPSSSFLFSFMSFTMRAVLTTLSPLGLLTFSIVASTTSSNIFFTVRAEGELKVRDEGQLIASQHFPVFGFIPLESVIPPLESAGEVKITLTISGGSGKQKVRTTPKKDGTFCLLDVPPGDHELQIVAIGFSFPPIVVSVDGENDGEVVARYSEDMSTILPKVKMPEKTTIQTTKKNDEENAKMVDRVVIAPVSKVDYFEPSNRVTLLGLLKNPMVLMVLMTVVMAVAVPSLIRNMDPEALEELKKEMGKGNVFQQMAAANKAMDASVEKQVNSKFGAKEEKNSGENGGSAKK</sequence>
<evidence type="ECO:0000256" key="6">
    <source>
        <dbReference type="SAM" id="MobiDB-lite"/>
    </source>
</evidence>
<evidence type="ECO:0000256" key="4">
    <source>
        <dbReference type="ARBA" id="ARBA00022989"/>
    </source>
</evidence>
<comment type="subcellular location">
    <subcellularLocation>
        <location evidence="1">Membrane</location>
        <topology evidence="1">Single-pass membrane protein</topology>
    </subcellularLocation>
</comment>
<evidence type="ECO:0000259" key="8">
    <source>
        <dbReference type="Pfam" id="PF09430"/>
    </source>
</evidence>
<dbReference type="InterPro" id="IPR019008">
    <property type="entry name" value="Beta_sandwich_EMC7"/>
</dbReference>
<evidence type="ECO:0000256" key="7">
    <source>
        <dbReference type="SAM" id="Phobius"/>
    </source>
</evidence>
<keyword evidence="3" id="KW-0732">Signal</keyword>
<dbReference type="Proteomes" id="UP000198341">
    <property type="component" value="Chromosome 2"/>
</dbReference>
<keyword evidence="10" id="KW-1185">Reference proteome</keyword>
<dbReference type="PANTHER" id="PTHR13605:SF4">
    <property type="entry name" value="ER MEMBRANE PROTEIN COMPLEX SUBUNIT 7"/>
    <property type="match status" value="1"/>
</dbReference>
<organism evidence="9 10">
    <name type="scientific">Bathycoccus prasinos</name>
    <dbReference type="NCBI Taxonomy" id="41875"/>
    <lineage>
        <taxon>Eukaryota</taxon>
        <taxon>Viridiplantae</taxon>
        <taxon>Chlorophyta</taxon>
        <taxon>Mamiellophyceae</taxon>
        <taxon>Mamiellales</taxon>
        <taxon>Bathycoccaceae</taxon>
        <taxon>Bathycoccus</taxon>
    </lineage>
</organism>
<evidence type="ECO:0000256" key="5">
    <source>
        <dbReference type="ARBA" id="ARBA00023136"/>
    </source>
</evidence>
<feature type="region of interest" description="Disordered" evidence="6">
    <location>
        <begin position="276"/>
        <end position="298"/>
    </location>
</feature>
<evidence type="ECO:0000256" key="2">
    <source>
        <dbReference type="ARBA" id="ARBA00022692"/>
    </source>
</evidence>
<dbReference type="GO" id="GO:0072546">
    <property type="term" value="C:EMC complex"/>
    <property type="evidence" value="ECO:0007669"/>
    <property type="project" value="TreeGrafter"/>
</dbReference>
<name>K8EB73_9CHLO</name>
<dbReference type="Pfam" id="PF09430">
    <property type="entry name" value="EMC7_beta-sandw"/>
    <property type="match status" value="1"/>
</dbReference>
<accession>K8EB73</accession>
<keyword evidence="4 7" id="KW-1133">Transmembrane helix</keyword>
<feature type="transmembrane region" description="Helical" evidence="7">
    <location>
        <begin position="220"/>
        <end position="238"/>
    </location>
</feature>
<proteinExistence type="predicted"/>
<dbReference type="EMBL" id="FO082277">
    <property type="protein sequence ID" value="CCO15081.1"/>
    <property type="molecule type" value="Genomic_DNA"/>
</dbReference>
<evidence type="ECO:0000256" key="3">
    <source>
        <dbReference type="ARBA" id="ARBA00022729"/>
    </source>
</evidence>
<dbReference type="STRING" id="41875.K8EB73"/>
<dbReference type="KEGG" id="bpg:Bathy02g04370"/>
<dbReference type="SUPFAM" id="SSF49478">
    <property type="entry name" value="Cna protein B-type domain"/>
    <property type="match status" value="1"/>
</dbReference>
<dbReference type="AlphaFoldDB" id="K8EB73"/>
<dbReference type="OrthoDB" id="27095at2759"/>
<protein>
    <recommendedName>
        <fullName evidence="8">ER membrane protein complex subunit 7 beta-sandwich domain-containing protein</fullName>
    </recommendedName>
</protein>
<keyword evidence="2 7" id="KW-0812">Transmembrane</keyword>
<evidence type="ECO:0000313" key="9">
    <source>
        <dbReference type="EMBL" id="CCO15081.1"/>
    </source>
</evidence>
<evidence type="ECO:0000256" key="1">
    <source>
        <dbReference type="ARBA" id="ARBA00004167"/>
    </source>
</evidence>